<organism evidence="2">
    <name type="scientific">Chitinibacter mangrovi</name>
    <dbReference type="NCBI Taxonomy" id="3153927"/>
    <lineage>
        <taxon>Bacteria</taxon>
        <taxon>Pseudomonadati</taxon>
        <taxon>Pseudomonadota</taxon>
        <taxon>Betaproteobacteria</taxon>
        <taxon>Neisseriales</taxon>
        <taxon>Chitinibacteraceae</taxon>
        <taxon>Chitinibacter</taxon>
    </lineage>
</organism>
<feature type="domain" description="Fe/B12 periplasmic-binding" evidence="1">
    <location>
        <begin position="6"/>
        <end position="260"/>
    </location>
</feature>
<protein>
    <submittedName>
        <fullName evidence="2">ABC transporter substrate-binding protein</fullName>
    </submittedName>
</protein>
<dbReference type="Gene3D" id="3.40.50.1980">
    <property type="entry name" value="Nitrogenase molybdenum iron protein domain"/>
    <property type="match status" value="2"/>
</dbReference>
<evidence type="ECO:0000259" key="1">
    <source>
        <dbReference type="PROSITE" id="PS50983"/>
    </source>
</evidence>
<dbReference type="PROSITE" id="PS50983">
    <property type="entry name" value="FE_B12_PBP"/>
    <property type="match status" value="1"/>
</dbReference>
<dbReference type="InterPro" id="IPR050902">
    <property type="entry name" value="ABC_Transporter_SBP"/>
</dbReference>
<gene>
    <name evidence="2" type="ORF">ABHF33_00555</name>
</gene>
<dbReference type="SUPFAM" id="SSF53807">
    <property type="entry name" value="Helical backbone' metal receptor"/>
    <property type="match status" value="1"/>
</dbReference>
<dbReference type="EMBL" id="CP157355">
    <property type="protein sequence ID" value="XBM00809.1"/>
    <property type="molecule type" value="Genomic_DNA"/>
</dbReference>
<dbReference type="PANTHER" id="PTHR30535:SF34">
    <property type="entry name" value="MOLYBDATE-BINDING PROTEIN MOLA"/>
    <property type="match status" value="1"/>
</dbReference>
<dbReference type="AlphaFoldDB" id="A0AAU7FBB5"/>
<evidence type="ECO:0000313" key="2">
    <source>
        <dbReference type="EMBL" id="XBM00809.1"/>
    </source>
</evidence>
<sequence>MKGPQRIACLSSETVEVLYALGQQHRIAGITAFARHPVGVTKNHPIICGFSSAKAEKIFAVEPDLILAYSSLQGEMVKECILAGFEVYFFNQKSIAGIFNMISTLGLLLDCSERAQALIAELQSQLDAVREIAATFTHRPKVYFEEWHTPLYTGIRWVSELIAIAGGINVFDDISHAPRAKDRTVTPEQVIAAAPELILGSWCGQKFDTQAVLQREGWQAIPAIAQRQVFEIASEDLLVPGITAITRGLPLIQSFIQTYNRNVML</sequence>
<dbReference type="InterPro" id="IPR002491">
    <property type="entry name" value="ABC_transptr_periplasmic_BD"/>
</dbReference>
<reference evidence="2" key="1">
    <citation type="submission" date="2024-05" db="EMBL/GenBank/DDBJ databases">
        <authorList>
            <person name="Yang L."/>
            <person name="Pan L."/>
        </authorList>
    </citation>
    <scope>NUCLEOTIDE SEQUENCE</scope>
    <source>
        <strain evidence="2">FCG-7</strain>
    </source>
</reference>
<dbReference type="Pfam" id="PF01497">
    <property type="entry name" value="Peripla_BP_2"/>
    <property type="match status" value="1"/>
</dbReference>
<accession>A0AAU7FBB5</accession>
<name>A0AAU7FBB5_9NEIS</name>
<dbReference type="PANTHER" id="PTHR30535">
    <property type="entry name" value="VITAMIN B12-BINDING PROTEIN"/>
    <property type="match status" value="1"/>
</dbReference>
<dbReference type="KEGG" id="cmav:ABHF33_00555"/>
<proteinExistence type="predicted"/>
<dbReference type="RefSeq" id="WP_348945139.1">
    <property type="nucleotide sequence ID" value="NZ_CP157355.1"/>
</dbReference>